<accession>A0A427AVX5</accession>
<dbReference type="Proteomes" id="UP000287651">
    <property type="component" value="Unassembled WGS sequence"/>
</dbReference>
<dbReference type="AlphaFoldDB" id="A0A427AVX5"/>
<dbReference type="EMBL" id="AMZH03001149">
    <property type="protein sequence ID" value="RRT80398.1"/>
    <property type="molecule type" value="Genomic_DNA"/>
</dbReference>
<organism evidence="2 3">
    <name type="scientific">Ensete ventricosum</name>
    <name type="common">Abyssinian banana</name>
    <name type="synonym">Musa ensete</name>
    <dbReference type="NCBI Taxonomy" id="4639"/>
    <lineage>
        <taxon>Eukaryota</taxon>
        <taxon>Viridiplantae</taxon>
        <taxon>Streptophyta</taxon>
        <taxon>Embryophyta</taxon>
        <taxon>Tracheophyta</taxon>
        <taxon>Spermatophyta</taxon>
        <taxon>Magnoliopsida</taxon>
        <taxon>Liliopsida</taxon>
        <taxon>Zingiberales</taxon>
        <taxon>Musaceae</taxon>
        <taxon>Ensete</taxon>
    </lineage>
</organism>
<protein>
    <submittedName>
        <fullName evidence="2">Uncharacterized protein</fullName>
    </submittedName>
</protein>
<gene>
    <name evidence="2" type="ORF">B296_00008416</name>
</gene>
<evidence type="ECO:0000313" key="3">
    <source>
        <dbReference type="Proteomes" id="UP000287651"/>
    </source>
</evidence>
<feature type="region of interest" description="Disordered" evidence="1">
    <location>
        <begin position="28"/>
        <end position="51"/>
    </location>
</feature>
<name>A0A427AVX5_ENSVE</name>
<proteinExistence type="predicted"/>
<comment type="caution">
    <text evidence="2">The sequence shown here is derived from an EMBL/GenBank/DDBJ whole genome shotgun (WGS) entry which is preliminary data.</text>
</comment>
<reference evidence="2 3" key="1">
    <citation type="journal article" date="2014" name="Agronomy (Basel)">
        <title>A Draft Genome Sequence for Ensete ventricosum, the Drought-Tolerant Tree Against Hunger.</title>
        <authorList>
            <person name="Harrison J."/>
            <person name="Moore K.A."/>
            <person name="Paszkiewicz K."/>
            <person name="Jones T."/>
            <person name="Grant M."/>
            <person name="Ambacheew D."/>
            <person name="Muzemil S."/>
            <person name="Studholme D.J."/>
        </authorList>
    </citation>
    <scope>NUCLEOTIDE SEQUENCE [LARGE SCALE GENOMIC DNA]</scope>
</reference>
<evidence type="ECO:0000256" key="1">
    <source>
        <dbReference type="SAM" id="MobiDB-lite"/>
    </source>
</evidence>
<feature type="compositionally biased region" description="Gly residues" evidence="1">
    <location>
        <begin position="42"/>
        <end position="51"/>
    </location>
</feature>
<evidence type="ECO:0000313" key="2">
    <source>
        <dbReference type="EMBL" id="RRT80398.1"/>
    </source>
</evidence>
<sequence length="124" mass="13840">MGRDEYPNPGLVEISLVVAGDDLLHEVAGGTEPAPLPQQERGLGGVDGGPGVQDRLQIANQRRRFEVRRSRESAGGRRRQYSIGDKIPVFGIRWRCLAPRFVTFKNPTVMRLSAYVKRQVARTL</sequence>